<keyword evidence="1" id="KW-0378">Hydrolase</keyword>
<dbReference type="RefSeq" id="WP_036580239.1">
    <property type="nucleotide sequence ID" value="NZ_KK082130.1"/>
</dbReference>
<dbReference type="Pfam" id="PF08282">
    <property type="entry name" value="Hydrolase_3"/>
    <property type="match status" value="1"/>
</dbReference>
<dbReference type="AlphaFoldDB" id="A0A9W5S1E6"/>
<dbReference type="Proteomes" id="UP000053750">
    <property type="component" value="Unassembled WGS sequence"/>
</dbReference>
<dbReference type="Gene3D" id="3.30.1240.10">
    <property type="match status" value="1"/>
</dbReference>
<comment type="caution">
    <text evidence="1">The sequence shown here is derived from an EMBL/GenBank/DDBJ whole genome shotgun (WGS) entry which is preliminary data.</text>
</comment>
<dbReference type="SUPFAM" id="SSF56784">
    <property type="entry name" value="HAD-like"/>
    <property type="match status" value="1"/>
</dbReference>
<dbReference type="InterPro" id="IPR000150">
    <property type="entry name" value="Cof"/>
</dbReference>
<evidence type="ECO:0000313" key="1">
    <source>
        <dbReference type="EMBL" id="EXX89873.1"/>
    </source>
</evidence>
<evidence type="ECO:0000313" key="2">
    <source>
        <dbReference type="Proteomes" id="UP000053750"/>
    </source>
</evidence>
<dbReference type="PANTHER" id="PTHR10000:SF8">
    <property type="entry name" value="HAD SUPERFAMILY HYDROLASE-LIKE, TYPE 3"/>
    <property type="match status" value="1"/>
</dbReference>
<dbReference type="GO" id="GO:0000287">
    <property type="term" value="F:magnesium ion binding"/>
    <property type="evidence" value="ECO:0007669"/>
    <property type="project" value="TreeGrafter"/>
</dbReference>
<dbReference type="InterPro" id="IPR006379">
    <property type="entry name" value="HAD-SF_hydro_IIB"/>
</dbReference>
<sequence length="272" mass="30186">MYKMIAIDVDDTLLNDDIKVPDATKQALAAAVAKGVTVTLATGRMFASAQKIAKQIELNVPIITYQGSLVKTLLDGQVLYERSVPADAAEELFEYCRDKGLHLQLYVRDELYTTEDNEKVRAYSKLSNVPYNVEPDYTQLLREPLTKMLIIDDPDRLDDVAAELRPLIGDRVHITKSKAHYLEFMHKEGTKGHAVAFMAERIGCSLNQVIAIGDAWNDHEMIEVAGLGVAMGNAVPSLKEIADYVTLTNNEEGVRHVIEKFILHAEDGLTTG</sequence>
<dbReference type="GO" id="GO:0005829">
    <property type="term" value="C:cytosol"/>
    <property type="evidence" value="ECO:0007669"/>
    <property type="project" value="TreeGrafter"/>
</dbReference>
<dbReference type="PROSITE" id="PS01229">
    <property type="entry name" value="COF_2"/>
    <property type="match status" value="1"/>
</dbReference>
<dbReference type="NCBIfam" id="TIGR01484">
    <property type="entry name" value="HAD-SF-IIB"/>
    <property type="match status" value="1"/>
</dbReference>
<reference evidence="1 2" key="1">
    <citation type="submission" date="2014-02" db="EMBL/GenBank/DDBJ databases">
        <title>Genome sequence of Paenibacillus darwinianus reveals adaptive mechanisms for survival in Antarctic soils.</title>
        <authorList>
            <person name="Dsouza M."/>
            <person name="Taylor M.W."/>
            <person name="Turner S.J."/>
            <person name="Aislabie J."/>
        </authorList>
    </citation>
    <scope>NUCLEOTIDE SEQUENCE [LARGE SCALE GENOMIC DNA]</scope>
    <source>
        <strain evidence="1 2">CE1</strain>
    </source>
</reference>
<dbReference type="SFLD" id="SFLDG01144">
    <property type="entry name" value="C2.B.4:_PGP_Like"/>
    <property type="match status" value="1"/>
</dbReference>
<name>A0A9W5S1E6_9BACL</name>
<dbReference type="InterPro" id="IPR036412">
    <property type="entry name" value="HAD-like_sf"/>
</dbReference>
<dbReference type="SFLD" id="SFLDS00003">
    <property type="entry name" value="Haloacid_Dehalogenase"/>
    <property type="match status" value="1"/>
</dbReference>
<dbReference type="OrthoDB" id="9790031at2"/>
<gene>
    <name evidence="1" type="ORF">BG53_14700</name>
</gene>
<dbReference type="GO" id="GO:0016791">
    <property type="term" value="F:phosphatase activity"/>
    <property type="evidence" value="ECO:0007669"/>
    <property type="project" value="UniProtKB-ARBA"/>
</dbReference>
<dbReference type="Gene3D" id="3.40.50.1000">
    <property type="entry name" value="HAD superfamily/HAD-like"/>
    <property type="match status" value="1"/>
</dbReference>
<dbReference type="NCBIfam" id="TIGR00099">
    <property type="entry name" value="Cof-subfamily"/>
    <property type="match status" value="1"/>
</dbReference>
<dbReference type="InterPro" id="IPR023214">
    <property type="entry name" value="HAD_sf"/>
</dbReference>
<dbReference type="SFLD" id="SFLDG01140">
    <property type="entry name" value="C2.B:_Phosphomannomutase_and_P"/>
    <property type="match status" value="1"/>
</dbReference>
<organism evidence="1 2">
    <name type="scientific">Paenibacillus darwinianus</name>
    <dbReference type="NCBI Taxonomy" id="1380763"/>
    <lineage>
        <taxon>Bacteria</taxon>
        <taxon>Bacillati</taxon>
        <taxon>Bacillota</taxon>
        <taxon>Bacilli</taxon>
        <taxon>Bacillales</taxon>
        <taxon>Paenibacillaceae</taxon>
        <taxon>Paenibacillus</taxon>
    </lineage>
</organism>
<protein>
    <submittedName>
        <fullName evidence="1">Hydrolase</fullName>
    </submittedName>
</protein>
<dbReference type="PANTHER" id="PTHR10000">
    <property type="entry name" value="PHOSPHOSERINE PHOSPHATASE"/>
    <property type="match status" value="1"/>
</dbReference>
<keyword evidence="2" id="KW-1185">Reference proteome</keyword>
<dbReference type="EMBL" id="JFHU01000081">
    <property type="protein sequence ID" value="EXX89873.1"/>
    <property type="molecule type" value="Genomic_DNA"/>
</dbReference>
<dbReference type="CDD" id="cd07516">
    <property type="entry name" value="HAD_Pase"/>
    <property type="match status" value="1"/>
</dbReference>
<proteinExistence type="predicted"/>
<accession>A0A9W5S1E6</accession>